<keyword evidence="2" id="KW-0349">Heme</keyword>
<keyword evidence="2" id="KW-0503">Monooxygenase</keyword>
<dbReference type="PRINTS" id="PR00385">
    <property type="entry name" value="P450"/>
</dbReference>
<dbReference type="RefSeq" id="WP_086782901.1">
    <property type="nucleotide sequence ID" value="NZ_JAGIOO010000001.1"/>
</dbReference>
<dbReference type="InterPro" id="IPR017972">
    <property type="entry name" value="Cyt_P450_CS"/>
</dbReference>
<sequence>MTETLSAPTFPMQRQCPFHPPQEISEIRDSGQPVTRMTFPSGDEAWVVTRHADIRAVLNDPRFSVTARKFLLSRYQPKEQPKPRKGMLLSMDAPEHPAYRKLLTKEFTVRRMQHLRPRIQQIVDEHLDAMAAKGGPVDLVAELALPVPSLVICELLGVPYADRDHFQTVTMDLLRIDISPEKRMAAVEAFDRYLSALVEAKRLEPGEDLLSDLIARATEGEELLEHDVLVSFAFLLLIAGHETTANMIGLSTTALLEHPDQLELLREQPELADKAVEELLRYLTIIHHGLQRTALEDVELGGAHIKAGDYLSLHVASANLDPALLPEGDRLDITRTPGPHLAFGFGPHQCLGQQLARMELRVVFSTLFQRFPTLRLATPLAEVPFRSDMAIYGVHKLMVTW</sequence>
<evidence type="ECO:0000313" key="4">
    <source>
        <dbReference type="EMBL" id="MBP2476638.1"/>
    </source>
</evidence>
<proteinExistence type="inferred from homology"/>
<keyword evidence="2" id="KW-0560">Oxidoreductase</keyword>
<name>A0ABS5AJ90_9PSEU</name>
<keyword evidence="5" id="KW-1185">Reference proteome</keyword>
<dbReference type="PROSITE" id="PS00086">
    <property type="entry name" value="CYTOCHROME_P450"/>
    <property type="match status" value="1"/>
</dbReference>
<accession>A0ABS5AJ90</accession>
<keyword evidence="2" id="KW-0479">Metal-binding</keyword>
<gene>
    <name evidence="4" type="ORF">JOF53_005510</name>
</gene>
<dbReference type="CDD" id="cd11030">
    <property type="entry name" value="CYP105-like"/>
    <property type="match status" value="1"/>
</dbReference>
<dbReference type="InterPro" id="IPR001128">
    <property type="entry name" value="Cyt_P450"/>
</dbReference>
<dbReference type="PANTHER" id="PTHR46696">
    <property type="entry name" value="P450, PUTATIVE (EUROFUNG)-RELATED"/>
    <property type="match status" value="1"/>
</dbReference>
<dbReference type="Proteomes" id="UP001519363">
    <property type="component" value="Unassembled WGS sequence"/>
</dbReference>
<dbReference type="InterPro" id="IPR002397">
    <property type="entry name" value="Cyt_P450_B"/>
</dbReference>
<dbReference type="InterPro" id="IPR036396">
    <property type="entry name" value="Cyt_P450_sf"/>
</dbReference>
<evidence type="ECO:0000313" key="5">
    <source>
        <dbReference type="Proteomes" id="UP001519363"/>
    </source>
</evidence>
<comment type="similarity">
    <text evidence="1 2">Belongs to the cytochrome P450 family.</text>
</comment>
<protein>
    <submittedName>
        <fullName evidence="4">Cytochrome P450</fullName>
    </submittedName>
</protein>
<feature type="region of interest" description="Disordered" evidence="3">
    <location>
        <begin position="1"/>
        <end position="20"/>
    </location>
</feature>
<dbReference type="Pfam" id="PF00067">
    <property type="entry name" value="p450"/>
    <property type="match status" value="1"/>
</dbReference>
<reference evidence="4 5" key="1">
    <citation type="submission" date="2021-03" db="EMBL/GenBank/DDBJ databases">
        <title>Sequencing the genomes of 1000 actinobacteria strains.</title>
        <authorList>
            <person name="Klenk H.-P."/>
        </authorList>
    </citation>
    <scope>NUCLEOTIDE SEQUENCE [LARGE SCALE GENOMIC DNA]</scope>
    <source>
        <strain evidence="4 5">DSM 44580</strain>
    </source>
</reference>
<evidence type="ECO:0000256" key="1">
    <source>
        <dbReference type="ARBA" id="ARBA00010617"/>
    </source>
</evidence>
<dbReference type="PANTHER" id="PTHR46696:SF1">
    <property type="entry name" value="CYTOCHROME P450 YJIB-RELATED"/>
    <property type="match status" value="1"/>
</dbReference>
<organism evidence="4 5">
    <name type="scientific">Crossiella equi</name>
    <dbReference type="NCBI Taxonomy" id="130796"/>
    <lineage>
        <taxon>Bacteria</taxon>
        <taxon>Bacillati</taxon>
        <taxon>Actinomycetota</taxon>
        <taxon>Actinomycetes</taxon>
        <taxon>Pseudonocardiales</taxon>
        <taxon>Pseudonocardiaceae</taxon>
        <taxon>Crossiella</taxon>
    </lineage>
</organism>
<dbReference type="Gene3D" id="1.10.630.10">
    <property type="entry name" value="Cytochrome P450"/>
    <property type="match status" value="1"/>
</dbReference>
<evidence type="ECO:0000256" key="3">
    <source>
        <dbReference type="SAM" id="MobiDB-lite"/>
    </source>
</evidence>
<comment type="caution">
    <text evidence="4">The sequence shown here is derived from an EMBL/GenBank/DDBJ whole genome shotgun (WGS) entry which is preliminary data.</text>
</comment>
<dbReference type="SUPFAM" id="SSF48264">
    <property type="entry name" value="Cytochrome P450"/>
    <property type="match status" value="1"/>
</dbReference>
<dbReference type="PRINTS" id="PR00359">
    <property type="entry name" value="BP450"/>
</dbReference>
<evidence type="ECO:0000256" key="2">
    <source>
        <dbReference type="RuleBase" id="RU000461"/>
    </source>
</evidence>
<keyword evidence="2" id="KW-0408">Iron</keyword>
<dbReference type="EMBL" id="JAGIOO010000001">
    <property type="protein sequence ID" value="MBP2476638.1"/>
    <property type="molecule type" value="Genomic_DNA"/>
</dbReference>